<dbReference type="InterPro" id="IPR015943">
    <property type="entry name" value="WD40/YVTN_repeat-like_dom_sf"/>
</dbReference>
<dbReference type="InterPro" id="IPR042453">
    <property type="entry name" value="WDR53"/>
</dbReference>
<evidence type="ECO:0000256" key="1">
    <source>
        <dbReference type="ARBA" id="ARBA00022574"/>
    </source>
</evidence>
<keyword evidence="6" id="KW-1185">Reference proteome</keyword>
<feature type="compositionally biased region" description="Low complexity" evidence="4">
    <location>
        <begin position="144"/>
        <end position="161"/>
    </location>
</feature>
<keyword evidence="2" id="KW-0677">Repeat</keyword>
<dbReference type="KEGG" id="fcy:FRACYDRAFT_264032"/>
<accession>A0A1E7EWI9</accession>
<dbReference type="InterPro" id="IPR036322">
    <property type="entry name" value="WD40_repeat_dom_sf"/>
</dbReference>
<dbReference type="InterPro" id="IPR001680">
    <property type="entry name" value="WD40_rpt"/>
</dbReference>
<dbReference type="PANTHER" id="PTHR44666">
    <property type="entry name" value="WD REPEAT-CONTAINING PROTEIN 53"/>
    <property type="match status" value="1"/>
</dbReference>
<gene>
    <name evidence="5" type="ORF">FRACYDRAFT_264032</name>
</gene>
<organism evidence="5 6">
    <name type="scientific">Fragilariopsis cylindrus CCMP1102</name>
    <dbReference type="NCBI Taxonomy" id="635003"/>
    <lineage>
        <taxon>Eukaryota</taxon>
        <taxon>Sar</taxon>
        <taxon>Stramenopiles</taxon>
        <taxon>Ochrophyta</taxon>
        <taxon>Bacillariophyta</taxon>
        <taxon>Bacillariophyceae</taxon>
        <taxon>Bacillariophycidae</taxon>
        <taxon>Bacillariales</taxon>
        <taxon>Bacillariaceae</taxon>
        <taxon>Fragilariopsis</taxon>
    </lineage>
</organism>
<feature type="compositionally biased region" description="Low complexity" evidence="4">
    <location>
        <begin position="76"/>
        <end position="89"/>
    </location>
</feature>
<dbReference type="EMBL" id="KV784373">
    <property type="protein sequence ID" value="OEU10262.1"/>
    <property type="molecule type" value="Genomic_DNA"/>
</dbReference>
<dbReference type="Pfam" id="PF00400">
    <property type="entry name" value="WD40"/>
    <property type="match status" value="4"/>
</dbReference>
<feature type="compositionally biased region" description="Basic residues" evidence="4">
    <location>
        <begin position="162"/>
        <end position="174"/>
    </location>
</feature>
<sequence length="560" mass="61321">MLIHSKLKGHRAAVLCLDISSSSSLLLSGSEDGTARLWDLREHQRRGACLCIQTIDGGDVLSAVFAPPHPQRQRPSTTTTTSSSSSSSSSFAQDYTVYLGVENTVLEYDLRNATSPILSEPTNNWDRILQNQDEVNQIGLAYYNNNNSSKNNNNNNNNIARNKNKKNQKKKKKGGGGGNKKQQHQQHSNHQRTDHDGDDNDDGNDGSCIEGSSLYLAACDDAGKIRYTETTTSSSSSSNYSYGNNSSTTTTTTTNSSSSTILHHDEHGVAVVTTCAFRPNSKQLELISGGTDCKIQLWDILRPKKPISTFLINNQNDNIQGKKPQVCNPPFVYSLAWSNNGEKIAGGLGDGTIGIFEINNRTLIQSQLLIGRENGNDNSNNNNNDGSGDSEIHYAHNSSVVSVVFPSFSTSTDDRILCSAGTDGSIVFWDLGISNDEQWATNSEEVEEENYLDGDGKNNKLSDDDVVGQLFHPKLLRGLKNHTTTTTTTTDPTTMNTKHNNHHKPTILFDIPHEEKINWVTKATRSSSIIPTSTADLIQNNDTIFVADVSPDITCYKIPF</sequence>
<proteinExistence type="predicted"/>
<dbReference type="Proteomes" id="UP000095751">
    <property type="component" value="Unassembled WGS sequence"/>
</dbReference>
<dbReference type="SUPFAM" id="SSF50978">
    <property type="entry name" value="WD40 repeat-like"/>
    <property type="match status" value="1"/>
</dbReference>
<dbReference type="PROSITE" id="PS50082">
    <property type="entry name" value="WD_REPEATS_2"/>
    <property type="match status" value="1"/>
</dbReference>
<dbReference type="PANTHER" id="PTHR44666:SF1">
    <property type="entry name" value="WD REPEAT-CONTAINING PROTEIN 53"/>
    <property type="match status" value="1"/>
</dbReference>
<dbReference type="AlphaFoldDB" id="A0A1E7EWI9"/>
<dbReference type="PROSITE" id="PS00678">
    <property type="entry name" value="WD_REPEATS_1"/>
    <property type="match status" value="2"/>
</dbReference>
<name>A0A1E7EWI9_9STRA</name>
<evidence type="ECO:0000256" key="4">
    <source>
        <dbReference type="SAM" id="MobiDB-lite"/>
    </source>
</evidence>
<evidence type="ECO:0000256" key="2">
    <source>
        <dbReference type="ARBA" id="ARBA00022737"/>
    </source>
</evidence>
<keyword evidence="1 3" id="KW-0853">WD repeat</keyword>
<evidence type="ECO:0000256" key="3">
    <source>
        <dbReference type="PROSITE-ProRule" id="PRU00221"/>
    </source>
</evidence>
<dbReference type="Gene3D" id="2.130.10.10">
    <property type="entry name" value="YVTN repeat-like/Quinoprotein amine dehydrogenase"/>
    <property type="match status" value="2"/>
</dbReference>
<feature type="region of interest" description="Disordered" evidence="4">
    <location>
        <begin position="143"/>
        <end position="207"/>
    </location>
</feature>
<reference evidence="5 6" key="1">
    <citation type="submission" date="2016-09" db="EMBL/GenBank/DDBJ databases">
        <title>Extensive genetic diversity and differential bi-allelic expression allows diatom success in the polar Southern Ocean.</title>
        <authorList>
            <consortium name="DOE Joint Genome Institute"/>
            <person name="Mock T."/>
            <person name="Otillar R.P."/>
            <person name="Strauss J."/>
            <person name="Dupont C."/>
            <person name="Frickenhaus S."/>
            <person name="Maumus F."/>
            <person name="Mcmullan M."/>
            <person name="Sanges R."/>
            <person name="Schmutz J."/>
            <person name="Toseland A."/>
            <person name="Valas R."/>
            <person name="Veluchamy A."/>
            <person name="Ward B.J."/>
            <person name="Allen A."/>
            <person name="Barry K."/>
            <person name="Falciatore A."/>
            <person name="Ferrante M."/>
            <person name="Fortunato A.E."/>
            <person name="Gloeckner G."/>
            <person name="Gruber A."/>
            <person name="Hipkin R."/>
            <person name="Janech M."/>
            <person name="Kroth P."/>
            <person name="Leese F."/>
            <person name="Lindquist E."/>
            <person name="Lyon B.R."/>
            <person name="Martin J."/>
            <person name="Mayer C."/>
            <person name="Parker M."/>
            <person name="Quesneville H."/>
            <person name="Raymond J."/>
            <person name="Uhlig C."/>
            <person name="Valentin K.U."/>
            <person name="Worden A.Z."/>
            <person name="Armbrust E.V."/>
            <person name="Bowler C."/>
            <person name="Green B."/>
            <person name="Moulton V."/>
            <person name="Van Oosterhout C."/>
            <person name="Grigoriev I."/>
        </authorList>
    </citation>
    <scope>NUCLEOTIDE SEQUENCE [LARGE SCALE GENOMIC DNA]</scope>
    <source>
        <strain evidence="5 6">CCMP1102</strain>
    </source>
</reference>
<protein>
    <submittedName>
        <fullName evidence="5">WD40 repeat-like protein</fullName>
    </submittedName>
</protein>
<evidence type="ECO:0000313" key="5">
    <source>
        <dbReference type="EMBL" id="OEU10262.1"/>
    </source>
</evidence>
<evidence type="ECO:0000313" key="6">
    <source>
        <dbReference type="Proteomes" id="UP000095751"/>
    </source>
</evidence>
<feature type="region of interest" description="Disordered" evidence="4">
    <location>
        <begin position="483"/>
        <end position="502"/>
    </location>
</feature>
<dbReference type="InterPro" id="IPR020472">
    <property type="entry name" value="WD40_PAC1"/>
</dbReference>
<feature type="repeat" description="WD" evidence="3">
    <location>
        <begin position="7"/>
        <end position="48"/>
    </location>
</feature>
<feature type="compositionally biased region" description="Basic residues" evidence="4">
    <location>
        <begin position="181"/>
        <end position="190"/>
    </location>
</feature>
<feature type="region of interest" description="Disordered" evidence="4">
    <location>
        <begin position="229"/>
        <end position="260"/>
    </location>
</feature>
<dbReference type="SMART" id="SM00320">
    <property type="entry name" value="WD40"/>
    <property type="match status" value="4"/>
</dbReference>
<dbReference type="InParanoid" id="A0A1E7EWI9"/>
<dbReference type="PRINTS" id="PR00320">
    <property type="entry name" value="GPROTEINBRPT"/>
</dbReference>
<dbReference type="OrthoDB" id="2161379at2759"/>
<feature type="compositionally biased region" description="Low complexity" evidence="4">
    <location>
        <begin position="483"/>
        <end position="497"/>
    </location>
</feature>
<dbReference type="InterPro" id="IPR019775">
    <property type="entry name" value="WD40_repeat_CS"/>
</dbReference>
<feature type="region of interest" description="Disordered" evidence="4">
    <location>
        <begin position="66"/>
        <end position="89"/>
    </location>
</feature>
<dbReference type="PROSITE" id="PS50294">
    <property type="entry name" value="WD_REPEATS_REGION"/>
    <property type="match status" value="1"/>
</dbReference>